<keyword evidence="3" id="KW-1185">Reference proteome</keyword>
<evidence type="ECO:0000256" key="1">
    <source>
        <dbReference type="SAM" id="SignalP"/>
    </source>
</evidence>
<accession>A0A9W9LEG9</accession>
<dbReference type="OrthoDB" id="5089392at2759"/>
<sequence>MRFTASFSTALALAAGAHAVMPAKEVVMNVNKITDISSDTNDIASSLGVTNVFQKAPQVVKNFKEIITTVSQDITAMNNDKRSLKARQECLDVTDVEKCIQDLGDIIEDPSEILGRRQLPDIEGIIEDPSEILGRRQLPDVEGIAEEPTQVLGRKRQNPPPYTDDEQNQVCGAFREFVRVHQALLNTVIGKHGLLSLTPFTKPVAAVLRTLEGGVDTIAFAIIDLVPTCAEGATNDKNKLDMTLKEAQDKYN</sequence>
<evidence type="ECO:0008006" key="4">
    <source>
        <dbReference type="Google" id="ProtNLM"/>
    </source>
</evidence>
<reference evidence="2" key="1">
    <citation type="submission" date="2022-11" db="EMBL/GenBank/DDBJ databases">
        <authorList>
            <person name="Petersen C."/>
        </authorList>
    </citation>
    <scope>NUCLEOTIDE SEQUENCE</scope>
    <source>
        <strain evidence="2">IBT 21917</strain>
    </source>
</reference>
<protein>
    <recommendedName>
        <fullName evidence="4">Cell wall galactomannoprotein</fullName>
    </recommendedName>
</protein>
<comment type="caution">
    <text evidence="2">The sequence shown here is derived from an EMBL/GenBank/DDBJ whole genome shotgun (WGS) entry which is preliminary data.</text>
</comment>
<evidence type="ECO:0000313" key="3">
    <source>
        <dbReference type="Proteomes" id="UP001146351"/>
    </source>
</evidence>
<feature type="signal peptide" evidence="1">
    <location>
        <begin position="1"/>
        <end position="19"/>
    </location>
</feature>
<feature type="chain" id="PRO_5040871726" description="Cell wall galactomannoprotein" evidence="1">
    <location>
        <begin position="20"/>
        <end position="252"/>
    </location>
</feature>
<dbReference type="AlphaFoldDB" id="A0A9W9LEG9"/>
<organism evidence="2 3">
    <name type="scientific">Penicillium capsulatum</name>
    <dbReference type="NCBI Taxonomy" id="69766"/>
    <lineage>
        <taxon>Eukaryota</taxon>
        <taxon>Fungi</taxon>
        <taxon>Dikarya</taxon>
        <taxon>Ascomycota</taxon>
        <taxon>Pezizomycotina</taxon>
        <taxon>Eurotiomycetes</taxon>
        <taxon>Eurotiomycetidae</taxon>
        <taxon>Eurotiales</taxon>
        <taxon>Aspergillaceae</taxon>
        <taxon>Penicillium</taxon>
    </lineage>
</organism>
<dbReference type="EMBL" id="JAPQKO010000008">
    <property type="protein sequence ID" value="KAJ5151629.1"/>
    <property type="molecule type" value="Genomic_DNA"/>
</dbReference>
<keyword evidence="1" id="KW-0732">Signal</keyword>
<evidence type="ECO:0000313" key="2">
    <source>
        <dbReference type="EMBL" id="KAJ5151629.1"/>
    </source>
</evidence>
<name>A0A9W9LEG9_9EURO</name>
<dbReference type="Pfam" id="PF17615">
    <property type="entry name" value="C166"/>
    <property type="match status" value="1"/>
</dbReference>
<dbReference type="Proteomes" id="UP001146351">
    <property type="component" value="Unassembled WGS sequence"/>
</dbReference>
<reference evidence="2" key="2">
    <citation type="journal article" date="2023" name="IMA Fungus">
        <title>Comparative genomic study of the Penicillium genus elucidates a diverse pangenome and 15 lateral gene transfer events.</title>
        <authorList>
            <person name="Petersen C."/>
            <person name="Sorensen T."/>
            <person name="Nielsen M.R."/>
            <person name="Sondergaard T.E."/>
            <person name="Sorensen J.L."/>
            <person name="Fitzpatrick D.A."/>
            <person name="Frisvad J.C."/>
            <person name="Nielsen K.L."/>
        </authorList>
    </citation>
    <scope>NUCLEOTIDE SEQUENCE</scope>
    <source>
        <strain evidence="2">IBT 21917</strain>
    </source>
</reference>
<proteinExistence type="predicted"/>
<gene>
    <name evidence="2" type="ORF">N7492_009924</name>
</gene>